<sequence>MSGKRGKLNGAGTPGAPSSRPPPMRVVVVFVVSVVSVVVAVVCDVVAVVSDVVAVVSDVVPVVSDVVAVVSVVVLVVSVVRDVVAVVSDDDTALVVATGPEVVGVSDPEGSVLGGVSVLVAVPVPVCGGVRVPDGCDDSPGSSV</sequence>
<evidence type="ECO:0000313" key="3">
    <source>
        <dbReference type="EMBL" id="KMV14949.1"/>
    </source>
</evidence>
<keyword evidence="2" id="KW-0472">Membrane</keyword>
<dbReference type="EMBL" id="LFOD01000037">
    <property type="protein sequence ID" value="KMV14949.1"/>
    <property type="molecule type" value="Genomic_DNA"/>
</dbReference>
<feature type="transmembrane region" description="Helical" evidence="2">
    <location>
        <begin position="59"/>
        <end position="80"/>
    </location>
</feature>
<evidence type="ECO:0000256" key="1">
    <source>
        <dbReference type="SAM" id="MobiDB-lite"/>
    </source>
</evidence>
<dbReference type="PATRIC" id="fig|451644.5.peg.5641"/>
<comment type="caution">
    <text evidence="3">The sequence shown here is derived from an EMBL/GenBank/DDBJ whole genome shotgun (WGS) entry which is preliminary data.</text>
</comment>
<feature type="transmembrane region" description="Helical" evidence="2">
    <location>
        <begin position="26"/>
        <end position="47"/>
    </location>
</feature>
<keyword evidence="2" id="KW-1133">Transmembrane helix</keyword>
<evidence type="ECO:0000256" key="2">
    <source>
        <dbReference type="SAM" id="Phobius"/>
    </source>
</evidence>
<dbReference type="Proteomes" id="UP000037594">
    <property type="component" value="Unassembled WGS sequence"/>
</dbReference>
<gene>
    <name evidence="3" type="ORF">ACT17_27355</name>
</gene>
<name>A0A0J8WPH7_9MYCO</name>
<proteinExistence type="predicted"/>
<keyword evidence="2" id="KW-0812">Transmembrane</keyword>
<reference evidence="3 4" key="1">
    <citation type="submission" date="2015-06" db="EMBL/GenBank/DDBJ databases">
        <title>Genome sequence of Mycobacterium conceptionense strain MLE.</title>
        <authorList>
            <person name="Greninger A.L."/>
            <person name="Cunningham G."/>
            <person name="Chiu C.Y."/>
            <person name="Miller S."/>
        </authorList>
    </citation>
    <scope>NUCLEOTIDE SEQUENCE [LARGE SCALE GENOMIC DNA]</scope>
    <source>
        <strain evidence="3 4">MLE</strain>
    </source>
</reference>
<organism evidence="3 4">
    <name type="scientific">Mycolicibacterium conceptionense</name>
    <dbReference type="NCBI Taxonomy" id="451644"/>
    <lineage>
        <taxon>Bacteria</taxon>
        <taxon>Bacillati</taxon>
        <taxon>Actinomycetota</taxon>
        <taxon>Actinomycetes</taxon>
        <taxon>Mycobacteriales</taxon>
        <taxon>Mycobacteriaceae</taxon>
        <taxon>Mycolicibacterium</taxon>
    </lineage>
</organism>
<accession>A0A0J8WPH7</accession>
<dbReference type="AlphaFoldDB" id="A0A0J8WPH7"/>
<feature type="region of interest" description="Disordered" evidence="1">
    <location>
        <begin position="1"/>
        <end position="20"/>
    </location>
</feature>
<evidence type="ECO:0000313" key="4">
    <source>
        <dbReference type="Proteomes" id="UP000037594"/>
    </source>
</evidence>
<protein>
    <submittedName>
        <fullName evidence="3">Uncharacterized protein</fullName>
    </submittedName>
</protein>
<dbReference type="RefSeq" id="WP_162562731.1">
    <property type="nucleotide sequence ID" value="NZ_AGSZ01000262.1"/>
</dbReference>